<reference evidence="2 3" key="1">
    <citation type="journal article" date="2024" name="Plant Biotechnol. J.">
        <title>Dendrobium thyrsiflorum genome and its molecular insights into genes involved in important horticultural traits.</title>
        <authorList>
            <person name="Chen B."/>
            <person name="Wang J.Y."/>
            <person name="Zheng P.J."/>
            <person name="Li K.L."/>
            <person name="Liang Y.M."/>
            <person name="Chen X.F."/>
            <person name="Zhang C."/>
            <person name="Zhao X."/>
            <person name="He X."/>
            <person name="Zhang G.Q."/>
            <person name="Liu Z.J."/>
            <person name="Xu Q."/>
        </authorList>
    </citation>
    <scope>NUCLEOTIDE SEQUENCE [LARGE SCALE GENOMIC DNA]</scope>
    <source>
        <strain evidence="2">GZMU011</strain>
    </source>
</reference>
<gene>
    <name evidence="2" type="ORF">M5K25_025405</name>
</gene>
<accession>A0ABD0U954</accession>
<evidence type="ECO:0000313" key="2">
    <source>
        <dbReference type="EMBL" id="KAL0906876.1"/>
    </source>
</evidence>
<dbReference type="Proteomes" id="UP001552299">
    <property type="component" value="Unassembled WGS sequence"/>
</dbReference>
<protein>
    <submittedName>
        <fullName evidence="2">Uncharacterized protein</fullName>
    </submittedName>
</protein>
<keyword evidence="3" id="KW-1185">Reference proteome</keyword>
<name>A0ABD0U954_DENTH</name>
<organism evidence="2 3">
    <name type="scientific">Dendrobium thyrsiflorum</name>
    <name type="common">Pinecone-like raceme dendrobium</name>
    <name type="synonym">Orchid</name>
    <dbReference type="NCBI Taxonomy" id="117978"/>
    <lineage>
        <taxon>Eukaryota</taxon>
        <taxon>Viridiplantae</taxon>
        <taxon>Streptophyta</taxon>
        <taxon>Embryophyta</taxon>
        <taxon>Tracheophyta</taxon>
        <taxon>Spermatophyta</taxon>
        <taxon>Magnoliopsida</taxon>
        <taxon>Liliopsida</taxon>
        <taxon>Asparagales</taxon>
        <taxon>Orchidaceae</taxon>
        <taxon>Epidendroideae</taxon>
        <taxon>Malaxideae</taxon>
        <taxon>Dendrobiinae</taxon>
        <taxon>Dendrobium</taxon>
    </lineage>
</organism>
<sequence>MRLSSSSAEKMGEVLRVSSKFIEANSLFLLKILQSDREVRCFGPLIPFDGEFEEFKLTVKTVNGIAPKGLSKNMEEDIPEGVLFSPKIFEEKPMHGFDLLRRLKNNMRVIRARWASNLIKGGREVLQPNLINQHSIQLEIEKINRLLLDSAFRARAPGGVGDDKLDHKPMAPPPPVNHHCYRPPLPPTATAAGHHRAGYHWAPPPAGTLVATTNCRPPPPPLVVDRCQPPSPPVATTCYHLRTSTPASVEADNSEPVNVEVERLNEQLHSYLASEPMNMNEITNDNNDIDDEVERWTNENQDNDDEEVDEENKLENFIERKKRNKTLKN</sequence>
<evidence type="ECO:0000313" key="3">
    <source>
        <dbReference type="Proteomes" id="UP001552299"/>
    </source>
</evidence>
<feature type="region of interest" description="Disordered" evidence="1">
    <location>
        <begin position="279"/>
        <end position="313"/>
    </location>
</feature>
<dbReference type="AlphaFoldDB" id="A0ABD0U954"/>
<feature type="compositionally biased region" description="Acidic residues" evidence="1">
    <location>
        <begin position="301"/>
        <end position="310"/>
    </location>
</feature>
<comment type="caution">
    <text evidence="2">The sequence shown here is derived from an EMBL/GenBank/DDBJ whole genome shotgun (WGS) entry which is preliminary data.</text>
</comment>
<dbReference type="EMBL" id="JANQDX010000018">
    <property type="protein sequence ID" value="KAL0906876.1"/>
    <property type="molecule type" value="Genomic_DNA"/>
</dbReference>
<proteinExistence type="predicted"/>
<evidence type="ECO:0000256" key="1">
    <source>
        <dbReference type="SAM" id="MobiDB-lite"/>
    </source>
</evidence>